<proteinExistence type="predicted"/>
<dbReference type="EMBL" id="CP054020">
    <property type="protein sequence ID" value="QKI90058.1"/>
    <property type="molecule type" value="Genomic_DNA"/>
</dbReference>
<protein>
    <submittedName>
        <fullName evidence="1">Uncharacterized protein</fullName>
    </submittedName>
</protein>
<evidence type="ECO:0000313" key="2">
    <source>
        <dbReference type="Proteomes" id="UP000504724"/>
    </source>
</evidence>
<organism evidence="1 2">
    <name type="scientific">Thiomicrorhabdus xiamenensis</name>
    <dbReference type="NCBI Taxonomy" id="2739063"/>
    <lineage>
        <taxon>Bacteria</taxon>
        <taxon>Pseudomonadati</taxon>
        <taxon>Pseudomonadota</taxon>
        <taxon>Gammaproteobacteria</taxon>
        <taxon>Thiotrichales</taxon>
        <taxon>Piscirickettsiaceae</taxon>
        <taxon>Thiomicrorhabdus</taxon>
    </lineage>
</organism>
<dbReference type="RefSeq" id="WP_173286470.1">
    <property type="nucleotide sequence ID" value="NZ_CP054020.1"/>
</dbReference>
<dbReference type="AlphaFoldDB" id="A0A7D4P062"/>
<dbReference type="Proteomes" id="UP000504724">
    <property type="component" value="Chromosome"/>
</dbReference>
<keyword evidence="2" id="KW-1185">Reference proteome</keyword>
<name>A0A7D4P062_9GAMM</name>
<sequence length="320" mass="35650">MKFLCDQKTSSIDQIEFRDGYDSIFIGSCVDLDDRSELVNKYILKGFSKKKIFYVFYDSQSFKMQVNGKIYTLDQAFNLISEVAGKSVLIECTTIDFVELTFILKQLYGKVDAIDFLYLSPDSYGKGFSPSINTHDFQLSDSFKKSMPVPGFTPMLGSHGSKVSLVAFVGFEGSRVGRVLNDDENATIKNLLIAFAVPPFQSGWENHSIFQHAQFLEESVCGEAEFISAYSPLSTYVFLADRIEPVIEDNDVLQIAAYGTKPSSIGASVYAVEKLLEQNEKMLAGDFSGILQISLQYDFPNKSSHRSSGVGNVYLYSLTS</sequence>
<reference evidence="1 2" key="1">
    <citation type="submission" date="2020-05" db="EMBL/GenBank/DDBJ databases">
        <title>Thiomicrorhabdus sediminis sp.nov. and Thiomicrorhabdus xiamenensis sp.nov., novel sulfur-oxidizing bacteria isolated from coastal sediment.</title>
        <authorList>
            <person name="Liu X."/>
        </authorList>
    </citation>
    <scope>NUCLEOTIDE SEQUENCE [LARGE SCALE GENOMIC DNA]</scope>
    <source>
        <strain evidence="1 2">G2</strain>
    </source>
</reference>
<evidence type="ECO:0000313" key="1">
    <source>
        <dbReference type="EMBL" id="QKI90058.1"/>
    </source>
</evidence>
<dbReference type="KEGG" id="txa:HQN79_10960"/>
<gene>
    <name evidence="1" type="ORF">HQN79_10960</name>
</gene>
<accession>A0A7D4P062</accession>